<feature type="domain" description="Glycosyl hydrolase family 13 catalytic" evidence="7">
    <location>
        <begin position="264"/>
        <end position="621"/>
    </location>
</feature>
<evidence type="ECO:0000313" key="8">
    <source>
        <dbReference type="EMBL" id="PNW79994.1"/>
    </source>
</evidence>
<dbReference type="GO" id="GO:0005978">
    <property type="term" value="P:glycogen biosynthetic process"/>
    <property type="evidence" value="ECO:0007669"/>
    <property type="project" value="InterPro"/>
</dbReference>
<keyword evidence="5" id="KW-0808">Transferase</keyword>
<dbReference type="InterPro" id="IPR004193">
    <property type="entry name" value="Glyco_hydro_13_N"/>
</dbReference>
<dbReference type="KEGG" id="cre:CHLRE_08g373450v5"/>
<dbReference type="GO" id="GO:0043169">
    <property type="term" value="F:cation binding"/>
    <property type="evidence" value="ECO:0007669"/>
    <property type="project" value="InterPro"/>
</dbReference>
<dbReference type="PANTHER" id="PTHR43651">
    <property type="entry name" value="1,4-ALPHA-GLUCAN-BRANCHING ENZYME"/>
    <property type="match status" value="1"/>
</dbReference>
<organism evidence="8 9">
    <name type="scientific">Chlamydomonas reinhardtii</name>
    <name type="common">Chlamydomonas smithii</name>
    <dbReference type="NCBI Taxonomy" id="3055"/>
    <lineage>
        <taxon>Eukaryota</taxon>
        <taxon>Viridiplantae</taxon>
        <taxon>Chlorophyta</taxon>
        <taxon>core chlorophytes</taxon>
        <taxon>Chlorophyceae</taxon>
        <taxon>CS clade</taxon>
        <taxon>Chlamydomonadales</taxon>
        <taxon>Chlamydomonadaceae</taxon>
        <taxon>Chlamydomonas</taxon>
    </lineage>
</organism>
<dbReference type="SUPFAM" id="SSF51445">
    <property type="entry name" value="(Trans)glycosidases"/>
    <property type="match status" value="1"/>
</dbReference>
<sequence length="732" mass="80242">MSQTLKHGCGSSTIHRSRGRDVARVAIRGNAPVASTSAGNNVPRALVSPALSLARRGPAPPAAAAAPAIDESSYAAPPLPQTFTHAPHLIASAPSPHGRGAVVVPDGSGAVSVKVWAPHAASVSVLLGDSGAEVPLHREWDDWSAVLSPGSLSPQGGAYCFRLTTHDGHSFTRRDPYARATEYTSDWCYVDDPAAFQWSDRPAGSSSASSPAPPLPPVRHLGDLDLLGSAGSGLEEEEVELVGQGKQEQGGWRPRPFDEYIIYECCVGSFTPEGTLAAAAERLEHVAAAGFTAVQLMPLAEYSDVWGYNPRLLMSLHGKYGSPEDMRRFVDRAHQLGLGVIIDVVLHHGAVDGNSLWEYDGWGPDYNGGIYHEGGHDTMWGRGFAFWKREVYDMVQAACVMWLGDYRCDGLRFDSANDLPRDTIQALTYHLHERFPGRILTAEVTPENPQSVHELGFDSVWVHSGYFDIIQQHRALGRGHHGGGDWAEGWNLPRLRTVMVLHYGFTHPTQCIKYLLGSHDQVGCHNGGAWYQDLQMIGGRKRYAVDQYGGGRGDWHARSCSRLWWAANVAAAGLPMCFMGTEFAQSGWWDNNSERGLNWEHTQDEVGQHMLALFSTVNGLRTRFPALRRGWANILHEDRANGVVAFERVIEGETRLVCVINAGRKHWGAGDYGVWVGHAEGRLEEVFNSQSPLYGGNVEAPSGFSNEPRPIYDGKIWINLPEQCTIIFQHML</sequence>
<dbReference type="Proteomes" id="UP000006906">
    <property type="component" value="Chromosome 8"/>
</dbReference>
<dbReference type="Gene3D" id="3.20.20.80">
    <property type="entry name" value="Glycosidases"/>
    <property type="match status" value="1"/>
</dbReference>
<dbReference type="EC" id="2.4.1.18" evidence="4"/>
<evidence type="ECO:0000259" key="7">
    <source>
        <dbReference type="SMART" id="SM00642"/>
    </source>
</evidence>
<dbReference type="InterPro" id="IPR037439">
    <property type="entry name" value="Branching_enzy"/>
</dbReference>
<dbReference type="Gene3D" id="2.60.40.10">
    <property type="entry name" value="Immunoglobulins"/>
    <property type="match status" value="1"/>
</dbReference>
<keyword evidence="6" id="KW-0035">Amyloplast</keyword>
<dbReference type="AlphaFoldDB" id="A0A2K3DHJ2"/>
<dbReference type="InterPro" id="IPR014756">
    <property type="entry name" value="Ig_E-set"/>
</dbReference>
<dbReference type="Gene3D" id="2.60.40.1180">
    <property type="entry name" value="Golgi alpha-mannosidase II"/>
    <property type="match status" value="1"/>
</dbReference>
<keyword evidence="6" id="KW-0934">Plastid</keyword>
<dbReference type="SUPFAM" id="SSF51011">
    <property type="entry name" value="Glycosyl hydrolase domain"/>
    <property type="match status" value="1"/>
</dbReference>
<gene>
    <name evidence="8" type="ORF">CHLRE_08g373450v5</name>
</gene>
<dbReference type="ExpressionAtlas" id="A0A2K3DHJ2">
    <property type="expression patterns" value="baseline and differential"/>
</dbReference>
<dbReference type="RefSeq" id="XP_042922118.1">
    <property type="nucleotide sequence ID" value="XM_043065117.1"/>
</dbReference>
<dbReference type="OrthoDB" id="1740265at2759"/>
<evidence type="ECO:0000313" key="9">
    <source>
        <dbReference type="Proteomes" id="UP000006906"/>
    </source>
</evidence>
<evidence type="ECO:0000256" key="1">
    <source>
        <dbReference type="ARBA" id="ARBA00000826"/>
    </source>
</evidence>
<comment type="subcellular location">
    <subcellularLocation>
        <location evidence="2">Plastid</location>
        <location evidence="2">Amyloplast</location>
    </subcellularLocation>
</comment>
<name>A0A2K3DHJ2_CHLRE</name>
<evidence type="ECO:0000256" key="6">
    <source>
        <dbReference type="ARBA" id="ARBA00023234"/>
    </source>
</evidence>
<dbReference type="InParanoid" id="A0A2K3DHJ2"/>
<dbReference type="GO" id="GO:0004553">
    <property type="term" value="F:hydrolase activity, hydrolyzing O-glycosyl compounds"/>
    <property type="evidence" value="ECO:0007669"/>
    <property type="project" value="InterPro"/>
</dbReference>
<protein>
    <recommendedName>
        <fullName evidence="4">1,4-alpha-glucan branching enzyme</fullName>
        <ecNumber evidence="4">2.4.1.18</ecNumber>
    </recommendedName>
</protein>
<dbReference type="InterPro" id="IPR006048">
    <property type="entry name" value="A-amylase/branching_C"/>
</dbReference>
<dbReference type="InterPro" id="IPR017853">
    <property type="entry name" value="GH"/>
</dbReference>
<evidence type="ECO:0000256" key="3">
    <source>
        <dbReference type="ARBA" id="ARBA00009000"/>
    </source>
</evidence>
<dbReference type="SMART" id="SM00642">
    <property type="entry name" value="Aamy"/>
    <property type="match status" value="1"/>
</dbReference>
<comment type="similarity">
    <text evidence="3">Belongs to the glycosyl hydrolase 13 family. GlgB subfamily.</text>
</comment>
<dbReference type="InterPro" id="IPR013783">
    <property type="entry name" value="Ig-like_fold"/>
</dbReference>
<evidence type="ECO:0000256" key="4">
    <source>
        <dbReference type="ARBA" id="ARBA00012541"/>
    </source>
</evidence>
<dbReference type="EMBL" id="CM008969">
    <property type="protein sequence ID" value="PNW79994.1"/>
    <property type="molecule type" value="Genomic_DNA"/>
</dbReference>
<dbReference type="SUPFAM" id="SSF81296">
    <property type="entry name" value="E set domains"/>
    <property type="match status" value="1"/>
</dbReference>
<dbReference type="PANTHER" id="PTHR43651:SF11">
    <property type="entry name" value="MALTO-OLIGOSYLTREHALOSE TREHALOHYDROLASE"/>
    <property type="match status" value="1"/>
</dbReference>
<dbReference type="Pfam" id="PF02806">
    <property type="entry name" value="Alpha-amylase_C"/>
    <property type="match status" value="1"/>
</dbReference>
<dbReference type="InterPro" id="IPR006047">
    <property type="entry name" value="GH13_cat_dom"/>
</dbReference>
<dbReference type="GeneID" id="5719977"/>
<dbReference type="Pfam" id="PF00128">
    <property type="entry name" value="Alpha-amylase"/>
    <property type="match status" value="1"/>
</dbReference>
<dbReference type="GO" id="GO:0009501">
    <property type="term" value="C:amyloplast"/>
    <property type="evidence" value="ECO:0007669"/>
    <property type="project" value="UniProtKB-SubCell"/>
</dbReference>
<reference evidence="8 9" key="1">
    <citation type="journal article" date="2007" name="Science">
        <title>The Chlamydomonas genome reveals the evolution of key animal and plant functions.</title>
        <authorList>
            <person name="Merchant S.S."/>
            <person name="Prochnik S.E."/>
            <person name="Vallon O."/>
            <person name="Harris E.H."/>
            <person name="Karpowicz S.J."/>
            <person name="Witman G.B."/>
            <person name="Terry A."/>
            <person name="Salamov A."/>
            <person name="Fritz-Laylin L.K."/>
            <person name="Marechal-Drouard L."/>
            <person name="Marshall W.F."/>
            <person name="Qu L.H."/>
            <person name="Nelson D.R."/>
            <person name="Sanderfoot A.A."/>
            <person name="Spalding M.H."/>
            <person name="Kapitonov V.V."/>
            <person name="Ren Q."/>
            <person name="Ferris P."/>
            <person name="Lindquist E."/>
            <person name="Shapiro H."/>
            <person name="Lucas S.M."/>
            <person name="Grimwood J."/>
            <person name="Schmutz J."/>
            <person name="Cardol P."/>
            <person name="Cerutti H."/>
            <person name="Chanfreau G."/>
            <person name="Chen C.L."/>
            <person name="Cognat V."/>
            <person name="Croft M.T."/>
            <person name="Dent R."/>
            <person name="Dutcher S."/>
            <person name="Fernandez E."/>
            <person name="Fukuzawa H."/>
            <person name="Gonzalez-Ballester D."/>
            <person name="Gonzalez-Halphen D."/>
            <person name="Hallmann A."/>
            <person name="Hanikenne M."/>
            <person name="Hippler M."/>
            <person name="Inwood W."/>
            <person name="Jabbari K."/>
            <person name="Kalanon M."/>
            <person name="Kuras R."/>
            <person name="Lefebvre P.A."/>
            <person name="Lemaire S.D."/>
            <person name="Lobanov A.V."/>
            <person name="Lohr M."/>
            <person name="Manuell A."/>
            <person name="Meier I."/>
            <person name="Mets L."/>
            <person name="Mittag M."/>
            <person name="Mittelmeier T."/>
            <person name="Moroney J.V."/>
            <person name="Moseley J."/>
            <person name="Napoli C."/>
            <person name="Nedelcu A.M."/>
            <person name="Niyogi K."/>
            <person name="Novoselov S.V."/>
            <person name="Paulsen I.T."/>
            <person name="Pazour G."/>
            <person name="Purton S."/>
            <person name="Ral J.P."/>
            <person name="Riano-Pachon D.M."/>
            <person name="Riekhof W."/>
            <person name="Rymarquis L."/>
            <person name="Schroda M."/>
            <person name="Stern D."/>
            <person name="Umen J."/>
            <person name="Willows R."/>
            <person name="Wilson N."/>
            <person name="Zimmer S.L."/>
            <person name="Allmer J."/>
            <person name="Balk J."/>
            <person name="Bisova K."/>
            <person name="Chen C.J."/>
            <person name="Elias M."/>
            <person name="Gendler K."/>
            <person name="Hauser C."/>
            <person name="Lamb M.R."/>
            <person name="Ledford H."/>
            <person name="Long J.C."/>
            <person name="Minagawa J."/>
            <person name="Page M.D."/>
            <person name="Pan J."/>
            <person name="Pootakham W."/>
            <person name="Roje S."/>
            <person name="Rose A."/>
            <person name="Stahlberg E."/>
            <person name="Terauchi A.M."/>
            <person name="Yang P."/>
            <person name="Ball S."/>
            <person name="Bowler C."/>
            <person name="Dieckmann C.L."/>
            <person name="Gladyshev V.N."/>
            <person name="Green P."/>
            <person name="Jorgensen R."/>
            <person name="Mayfield S."/>
            <person name="Mueller-Roeber B."/>
            <person name="Rajamani S."/>
            <person name="Sayre R.T."/>
            <person name="Brokstein P."/>
            <person name="Dubchak I."/>
            <person name="Goodstein D."/>
            <person name="Hornick L."/>
            <person name="Huang Y.W."/>
            <person name="Jhaveri J."/>
            <person name="Luo Y."/>
            <person name="Martinez D."/>
            <person name="Ngau W.C."/>
            <person name="Otillar B."/>
            <person name="Poliakov A."/>
            <person name="Porter A."/>
            <person name="Szajkowski L."/>
            <person name="Werner G."/>
            <person name="Zhou K."/>
            <person name="Grigoriev I.V."/>
            <person name="Rokhsar D.S."/>
            <person name="Grossman A.R."/>
        </authorList>
    </citation>
    <scope>NUCLEOTIDE SEQUENCE [LARGE SCALE GENOMIC DNA]</scope>
    <source>
        <strain evidence="9">CC-503</strain>
    </source>
</reference>
<dbReference type="Gramene" id="PNW79994">
    <property type="protein sequence ID" value="PNW79994"/>
    <property type="gene ID" value="CHLRE_08g373450v5"/>
</dbReference>
<keyword evidence="9" id="KW-1185">Reference proteome</keyword>
<evidence type="ECO:0000256" key="5">
    <source>
        <dbReference type="ARBA" id="ARBA00022679"/>
    </source>
</evidence>
<accession>A0A2K3DHJ2</accession>
<dbReference type="InterPro" id="IPR013780">
    <property type="entry name" value="Glyco_hydro_b"/>
</dbReference>
<evidence type="ECO:0000256" key="2">
    <source>
        <dbReference type="ARBA" id="ARBA00004602"/>
    </source>
</evidence>
<dbReference type="GO" id="GO:0003844">
    <property type="term" value="F:1,4-alpha-glucan branching enzyme activity"/>
    <property type="evidence" value="ECO:0007669"/>
    <property type="project" value="UniProtKB-EC"/>
</dbReference>
<dbReference type="PIRSF" id="PIRSF000463">
    <property type="entry name" value="GlgB"/>
    <property type="match status" value="1"/>
</dbReference>
<proteinExistence type="inferred from homology"/>
<dbReference type="STRING" id="3055.A0A2K3DHJ2"/>
<dbReference type="Pfam" id="PF02922">
    <property type="entry name" value="CBM_48"/>
    <property type="match status" value="1"/>
</dbReference>
<comment type="catalytic activity">
    <reaction evidence="1">
        <text>Transfers a segment of a (1-&gt;4)-alpha-D-glucan chain to a primary hydroxy group in a similar glucan chain.</text>
        <dbReference type="EC" id="2.4.1.18"/>
    </reaction>
</comment>
<dbReference type="OMA" id="MGQEFLE"/>